<keyword evidence="13" id="KW-1185">Reference proteome</keyword>
<gene>
    <name evidence="9" type="primary">msrB</name>
    <name evidence="10" type="synonym">msrA</name>
    <name evidence="12" type="ORF">ABID27_000020</name>
</gene>
<protein>
    <recommendedName>
        <fullName evidence="9 10">Multifunctional fusion protein</fullName>
    </recommendedName>
    <domain>
        <recommendedName>
            <fullName evidence="10">Peptide methionine sulfoxide reductase MsrA</fullName>
            <shortName evidence="10">Protein-methionine-S-oxide reductase</shortName>
            <ecNumber evidence="10">1.8.4.11</ecNumber>
        </recommendedName>
        <alternativeName>
            <fullName evidence="10">Peptide-methionine (S)-S-oxide reductase</fullName>
            <shortName evidence="10">Peptide Met(O) reductase</shortName>
        </alternativeName>
    </domain>
    <domain>
        <recommendedName>
            <fullName evidence="9">Peptide methionine sulfoxide reductase MsrB</fullName>
            <ecNumber evidence="9">1.8.4.12</ecNumber>
        </recommendedName>
        <alternativeName>
            <fullName evidence="9">Peptide-methionine (R)-S-oxide reductase</fullName>
        </alternativeName>
    </domain>
</protein>
<dbReference type="PANTHER" id="PTHR10173:SF59">
    <property type="entry name" value="PEPTIDE METHIONINE SULFOXIDE REDUCTASE MSRA_MSRB"/>
    <property type="match status" value="1"/>
</dbReference>
<comment type="similarity">
    <text evidence="10">Belongs to the MsrA Met sulfoxide reductase family.</text>
</comment>
<dbReference type="InterPro" id="IPR028427">
    <property type="entry name" value="Met_Sox_Rdtase_MsrB"/>
</dbReference>
<evidence type="ECO:0000256" key="4">
    <source>
        <dbReference type="ARBA" id="ARBA00023268"/>
    </source>
</evidence>
<dbReference type="InterPro" id="IPR011057">
    <property type="entry name" value="Mss4-like_sf"/>
</dbReference>
<evidence type="ECO:0000256" key="3">
    <source>
        <dbReference type="ARBA" id="ARBA00023002"/>
    </source>
</evidence>
<dbReference type="Pfam" id="PF01625">
    <property type="entry name" value="PMSR"/>
    <property type="match status" value="1"/>
</dbReference>
<evidence type="ECO:0000256" key="6">
    <source>
        <dbReference type="ARBA" id="ARBA00047806"/>
    </source>
</evidence>
<dbReference type="NCBIfam" id="TIGR00357">
    <property type="entry name" value="peptide-methionine (R)-S-oxide reductase MsrB"/>
    <property type="match status" value="1"/>
</dbReference>
<dbReference type="SUPFAM" id="SSF51316">
    <property type="entry name" value="Mss4-like"/>
    <property type="match status" value="1"/>
</dbReference>
<evidence type="ECO:0000256" key="9">
    <source>
        <dbReference type="HAMAP-Rule" id="MF_01400"/>
    </source>
</evidence>
<name>A0ABV2JHM4_9STRE</name>
<comment type="similarity">
    <text evidence="1">In the C-terminal section; belongs to the MsrB Met sulfoxide reductase family.</text>
</comment>
<dbReference type="Gene3D" id="3.30.1060.10">
    <property type="entry name" value="Peptide methionine sulphoxide reductase MsrA"/>
    <property type="match status" value="1"/>
</dbReference>
<dbReference type="InterPro" id="IPR002569">
    <property type="entry name" value="Met_Sox_Rdtase_MsrA_dom"/>
</dbReference>
<dbReference type="NCBIfam" id="TIGR00401">
    <property type="entry name" value="msrA"/>
    <property type="match status" value="1"/>
</dbReference>
<feature type="domain" description="MsrB" evidence="11">
    <location>
        <begin position="234"/>
        <end position="357"/>
    </location>
</feature>
<evidence type="ECO:0000256" key="8">
    <source>
        <dbReference type="ARBA" id="ARBA00048782"/>
    </source>
</evidence>
<dbReference type="HAMAP" id="MF_01400">
    <property type="entry name" value="MsrB"/>
    <property type="match status" value="1"/>
</dbReference>
<keyword evidence="4" id="KW-0511">Multifunctional enzyme</keyword>
<reference evidence="12 13" key="1">
    <citation type="submission" date="2024-06" db="EMBL/GenBank/DDBJ databases">
        <title>Genomic Encyclopedia of Type Strains, Phase IV (KMG-IV): sequencing the most valuable type-strain genomes for metagenomic binning, comparative biology and taxonomic classification.</title>
        <authorList>
            <person name="Goeker M."/>
        </authorList>
    </citation>
    <scope>NUCLEOTIDE SEQUENCE [LARGE SCALE GENOMIC DNA]</scope>
    <source>
        <strain evidence="12 13">DSM 15349</strain>
    </source>
</reference>
<comment type="catalytic activity">
    <reaction evidence="6 10">
        <text>L-methionyl-[protein] + [thioredoxin]-disulfide + H2O = L-methionyl-(S)-S-oxide-[protein] + [thioredoxin]-dithiol</text>
        <dbReference type="Rhea" id="RHEA:14217"/>
        <dbReference type="Rhea" id="RHEA-COMP:10698"/>
        <dbReference type="Rhea" id="RHEA-COMP:10700"/>
        <dbReference type="Rhea" id="RHEA-COMP:12313"/>
        <dbReference type="Rhea" id="RHEA-COMP:12315"/>
        <dbReference type="ChEBI" id="CHEBI:15377"/>
        <dbReference type="ChEBI" id="CHEBI:16044"/>
        <dbReference type="ChEBI" id="CHEBI:29950"/>
        <dbReference type="ChEBI" id="CHEBI:44120"/>
        <dbReference type="ChEBI" id="CHEBI:50058"/>
        <dbReference type="EC" id="1.8.4.11"/>
    </reaction>
</comment>
<evidence type="ECO:0000256" key="7">
    <source>
        <dbReference type="ARBA" id="ARBA00048488"/>
    </source>
</evidence>
<dbReference type="PROSITE" id="PS51790">
    <property type="entry name" value="MSRB"/>
    <property type="match status" value="1"/>
</dbReference>
<accession>A0ABV2JHM4</accession>
<evidence type="ECO:0000256" key="1">
    <source>
        <dbReference type="ARBA" id="ARBA00008076"/>
    </source>
</evidence>
<keyword evidence="3 9" id="KW-0560">Oxidoreductase</keyword>
<dbReference type="Pfam" id="PF01641">
    <property type="entry name" value="SelR"/>
    <property type="match status" value="1"/>
</dbReference>
<dbReference type="Proteomes" id="UP001549055">
    <property type="component" value="Unassembled WGS sequence"/>
</dbReference>
<dbReference type="InterPro" id="IPR002579">
    <property type="entry name" value="Met_Sox_Rdtase_MsrB_dom"/>
</dbReference>
<dbReference type="Gene3D" id="2.170.150.20">
    <property type="entry name" value="Peptide methionine sulfoxide reductase"/>
    <property type="match status" value="1"/>
</dbReference>
<dbReference type="EC" id="1.8.4.12" evidence="9"/>
<evidence type="ECO:0000256" key="5">
    <source>
        <dbReference type="ARBA" id="ARBA00024679"/>
    </source>
</evidence>
<comment type="catalytic activity">
    <reaction evidence="8 10">
        <text>[thioredoxin]-disulfide + L-methionine + H2O = L-methionine (S)-S-oxide + [thioredoxin]-dithiol</text>
        <dbReference type="Rhea" id="RHEA:19993"/>
        <dbReference type="Rhea" id="RHEA-COMP:10698"/>
        <dbReference type="Rhea" id="RHEA-COMP:10700"/>
        <dbReference type="ChEBI" id="CHEBI:15377"/>
        <dbReference type="ChEBI" id="CHEBI:29950"/>
        <dbReference type="ChEBI" id="CHEBI:50058"/>
        <dbReference type="ChEBI" id="CHEBI:57844"/>
        <dbReference type="ChEBI" id="CHEBI:58772"/>
        <dbReference type="EC" id="1.8.4.11"/>
    </reaction>
</comment>
<evidence type="ECO:0000256" key="2">
    <source>
        <dbReference type="ARBA" id="ARBA00011017"/>
    </source>
</evidence>
<dbReference type="HAMAP" id="MF_01401">
    <property type="entry name" value="MsrA"/>
    <property type="match status" value="1"/>
</dbReference>
<comment type="caution">
    <text evidence="12">The sequence shown here is derived from an EMBL/GenBank/DDBJ whole genome shotgun (WGS) entry which is preliminary data.</text>
</comment>
<dbReference type="PANTHER" id="PTHR10173">
    <property type="entry name" value="METHIONINE SULFOXIDE REDUCTASE"/>
    <property type="match status" value="1"/>
</dbReference>
<sequence length="373" mass="42303">MEGRFKLVGILLLGMVLLGGVFYLVAGKSAMTSAQRTPKEQMSKPFMKDNDRKMEKKMGKVNKKDIYLAGGCFWGVEAYFEKVPGVLNAESGYANGKDETTNYHLISQTGHAETVHVTYDANQVSLKEILLHYFRIIDPTSVNKQGNDRGSQYRTGVYYTDASDKETIEQVFKEKSADFEKPIVVEKAKLANWVLAEDYHQDYLKKNPNGYCHINLSQATYPVIDKGKYPKPSQEEITKMLSADEYKVTQENQTEKAFSNRYWDQFKPGIYVDVVTGEPLFSSKDKFESGCGWPSFSRPISPDVVSYKKDTSFNMERTEVRSRSGNSHLGHVFTDGPADKGGLRYCINSLSIRFIPKDQMAEKGYDYLLNEVD</sequence>
<evidence type="ECO:0000256" key="10">
    <source>
        <dbReference type="HAMAP-Rule" id="MF_01401"/>
    </source>
</evidence>
<comment type="similarity">
    <text evidence="9">Belongs to the MsrB Met sulfoxide reductase family.</text>
</comment>
<dbReference type="SUPFAM" id="SSF55068">
    <property type="entry name" value="Peptide methionine sulfoxide reductase"/>
    <property type="match status" value="1"/>
</dbReference>
<feature type="active site" description="Nucleophile" evidence="9">
    <location>
        <position position="346"/>
    </location>
</feature>
<evidence type="ECO:0000259" key="11">
    <source>
        <dbReference type="PROSITE" id="PS51790"/>
    </source>
</evidence>
<feature type="active site" evidence="10">
    <location>
        <position position="72"/>
    </location>
</feature>
<dbReference type="GO" id="GO:0008113">
    <property type="term" value="F:peptide-methionine (S)-S-oxide reductase activity"/>
    <property type="evidence" value="ECO:0007669"/>
    <property type="project" value="UniProtKB-EC"/>
</dbReference>
<organism evidence="12 13">
    <name type="scientific">Streptococcus gallinaceus</name>
    <dbReference type="NCBI Taxonomy" id="165758"/>
    <lineage>
        <taxon>Bacteria</taxon>
        <taxon>Bacillati</taxon>
        <taxon>Bacillota</taxon>
        <taxon>Bacilli</taxon>
        <taxon>Lactobacillales</taxon>
        <taxon>Streptococcaceae</taxon>
        <taxon>Streptococcus</taxon>
    </lineage>
</organism>
<evidence type="ECO:0000313" key="12">
    <source>
        <dbReference type="EMBL" id="MET3643403.1"/>
    </source>
</evidence>
<proteinExistence type="inferred from homology"/>
<dbReference type="GO" id="GO:0033743">
    <property type="term" value="F:peptide-methionine (R)-S-oxide reductase activity"/>
    <property type="evidence" value="ECO:0007669"/>
    <property type="project" value="UniProtKB-EC"/>
</dbReference>
<comment type="function">
    <text evidence="5 10">Has an important function as a repair enzyme for proteins that have been inactivated by oxidation. Catalyzes the reversible oxidation-reduction of methionine sulfoxide in proteins to methionine.</text>
</comment>
<comment type="caution">
    <text evidence="9">Lacks conserved residue(s) required for the propagation of feature annotation.</text>
</comment>
<dbReference type="InterPro" id="IPR036509">
    <property type="entry name" value="Met_Sox_Rdtase_MsrA_sf"/>
</dbReference>
<comment type="catalytic activity">
    <reaction evidence="7 9">
        <text>L-methionyl-[protein] + [thioredoxin]-disulfide + H2O = L-methionyl-(R)-S-oxide-[protein] + [thioredoxin]-dithiol</text>
        <dbReference type="Rhea" id="RHEA:24164"/>
        <dbReference type="Rhea" id="RHEA-COMP:10698"/>
        <dbReference type="Rhea" id="RHEA-COMP:10700"/>
        <dbReference type="Rhea" id="RHEA-COMP:12313"/>
        <dbReference type="Rhea" id="RHEA-COMP:12314"/>
        <dbReference type="ChEBI" id="CHEBI:15377"/>
        <dbReference type="ChEBI" id="CHEBI:16044"/>
        <dbReference type="ChEBI" id="CHEBI:29950"/>
        <dbReference type="ChEBI" id="CHEBI:45764"/>
        <dbReference type="ChEBI" id="CHEBI:50058"/>
        <dbReference type="EC" id="1.8.4.12"/>
    </reaction>
</comment>
<dbReference type="EC" id="1.8.4.11" evidence="10"/>
<dbReference type="EMBL" id="JBEPMK010000001">
    <property type="protein sequence ID" value="MET3643403.1"/>
    <property type="molecule type" value="Genomic_DNA"/>
</dbReference>
<evidence type="ECO:0000313" key="13">
    <source>
        <dbReference type="Proteomes" id="UP001549055"/>
    </source>
</evidence>
<comment type="similarity">
    <text evidence="2">In the N-terminal section; belongs to the MsrA Met sulfoxide reductase family.</text>
</comment>